<evidence type="ECO:0000313" key="3">
    <source>
        <dbReference type="Proteomes" id="UP000595703"/>
    </source>
</evidence>
<reference evidence="2 3" key="2">
    <citation type="journal article" date="2011" name="J. Antibiot.">
        <title>Furaquinocins I and J: novel polyketide isoprenoid hybrid compounds from Streptomyces reveromyceticus SN-593.</title>
        <authorList>
            <person name="Panthee S."/>
            <person name="Takahashi S."/>
            <person name="Takagi H."/>
            <person name="Nogawa T."/>
            <person name="Oowada E."/>
            <person name="Uramoto M."/>
            <person name="Osada H."/>
        </authorList>
    </citation>
    <scope>NUCLEOTIDE SEQUENCE [LARGE SCALE GENOMIC DNA]</scope>
    <source>
        <strain evidence="2 3">SN-593</strain>
    </source>
</reference>
<gene>
    <name evidence="2" type="ORF">RVR_959</name>
</gene>
<evidence type="ECO:0000313" key="2">
    <source>
        <dbReference type="EMBL" id="BBA95904.1"/>
    </source>
</evidence>
<proteinExistence type="predicted"/>
<dbReference type="EMBL" id="AP018365">
    <property type="protein sequence ID" value="BBA95904.1"/>
    <property type="molecule type" value="Genomic_DNA"/>
</dbReference>
<reference evidence="2 3" key="1">
    <citation type="journal article" date="2010" name="J. Bacteriol.">
        <title>Biochemical characterization of a novel indole prenyltransferase from Streptomyces sp. SN-593.</title>
        <authorList>
            <person name="Takahashi S."/>
            <person name="Takagi H."/>
            <person name="Toyoda A."/>
            <person name="Uramoto M."/>
            <person name="Nogawa T."/>
            <person name="Ueki M."/>
            <person name="Sakaki Y."/>
            <person name="Osada H."/>
        </authorList>
    </citation>
    <scope>NUCLEOTIDE SEQUENCE [LARGE SCALE GENOMIC DNA]</scope>
    <source>
        <strain evidence="2 3">SN-593</strain>
    </source>
</reference>
<sequence length="248" mass="24856">MAAATACGGGGDGTGGGAHGPTGPASTAAVAATGTAPAARMLDQRQLEQAAVAKTDLPGWSTGTQFGHGPDGVTIKVVITDVARLPKVSPAACTALAGIAMGPVSPGHQHHALFEQDVTRDVKDGKDDSVVGDTLLAYQPADAVGVMKDLRASLTACDSFPGGQGERYTRPVPVAAPSVGDDAVEYTITQVVDGDDDGDAPVDVPFRFLVVRVGATVVVLSAMGFPGAHPEIPAEVVTAQIAKVAKLG</sequence>
<organism evidence="2 3">
    <name type="scientific">Actinacidiphila reveromycinica</name>
    <dbReference type="NCBI Taxonomy" id="659352"/>
    <lineage>
        <taxon>Bacteria</taxon>
        <taxon>Bacillati</taxon>
        <taxon>Actinomycetota</taxon>
        <taxon>Actinomycetes</taxon>
        <taxon>Kitasatosporales</taxon>
        <taxon>Streptomycetaceae</taxon>
        <taxon>Actinacidiphila</taxon>
    </lineage>
</organism>
<protein>
    <submittedName>
        <fullName evidence="2">Uncharacterized protein</fullName>
    </submittedName>
</protein>
<accession>A0A7U3VLU7</accession>
<name>A0A7U3VLU7_9ACTN</name>
<feature type="compositionally biased region" description="Low complexity" evidence="1">
    <location>
        <begin position="21"/>
        <end position="32"/>
    </location>
</feature>
<keyword evidence="3" id="KW-1185">Reference proteome</keyword>
<dbReference type="KEGG" id="arev:RVR_959"/>
<reference evidence="2 3" key="3">
    <citation type="journal article" date="2011" name="Nat. Chem. Biol.">
        <title>Reveromycin A biosynthesis uses RevG and RevJ for stereospecific spiroacetal formation.</title>
        <authorList>
            <person name="Takahashi S."/>
            <person name="Toyoda A."/>
            <person name="Sekiyama Y."/>
            <person name="Takagi H."/>
            <person name="Nogawa T."/>
            <person name="Uramoto M."/>
            <person name="Suzuki R."/>
            <person name="Koshino H."/>
            <person name="Kumano T."/>
            <person name="Panthee S."/>
            <person name="Dairi T."/>
            <person name="Ishikawa J."/>
            <person name="Ikeda H."/>
            <person name="Sakaki Y."/>
            <person name="Osada H."/>
        </authorList>
    </citation>
    <scope>NUCLEOTIDE SEQUENCE [LARGE SCALE GENOMIC DNA]</scope>
    <source>
        <strain evidence="2 3">SN-593</strain>
    </source>
</reference>
<feature type="region of interest" description="Disordered" evidence="1">
    <location>
        <begin position="1"/>
        <end position="32"/>
    </location>
</feature>
<feature type="compositionally biased region" description="Gly residues" evidence="1">
    <location>
        <begin position="7"/>
        <end position="20"/>
    </location>
</feature>
<dbReference type="AlphaFoldDB" id="A0A7U3VLU7"/>
<reference evidence="2 3" key="4">
    <citation type="journal article" date="2020" name="Sci. Rep.">
        <title>beta-carboline chemical signals induce reveromycin production through a LuxR family regulator in Streptomyces sp. SN-593.</title>
        <authorList>
            <person name="Panthee S."/>
            <person name="Kito N."/>
            <person name="Hayashi T."/>
            <person name="Shimizu T."/>
            <person name="Ishikawa J."/>
            <person name="Hamamoto H."/>
            <person name="Osada H."/>
            <person name="Takahashi S."/>
        </authorList>
    </citation>
    <scope>NUCLEOTIDE SEQUENCE [LARGE SCALE GENOMIC DNA]</scope>
    <source>
        <strain evidence="2 3">SN-593</strain>
    </source>
</reference>
<evidence type="ECO:0000256" key="1">
    <source>
        <dbReference type="SAM" id="MobiDB-lite"/>
    </source>
</evidence>
<dbReference type="Proteomes" id="UP000595703">
    <property type="component" value="Chromosome"/>
</dbReference>